<dbReference type="RefSeq" id="WP_107014115.1">
    <property type="nucleotide sequence ID" value="NZ_CP028136.1"/>
</dbReference>
<reference evidence="6" key="1">
    <citation type="submission" date="2018-03" db="EMBL/GenBank/DDBJ databases">
        <title>Gramella fulva sp. nov., isolated from a dry surface of tidal flat.</title>
        <authorList>
            <person name="Hwang S.H."/>
            <person name="Hwang W.M."/>
            <person name="Kang K."/>
            <person name="Ahn T.-Y."/>
        </authorList>
    </citation>
    <scope>NUCLEOTIDE SEQUENCE [LARGE SCALE GENOMIC DNA]</scope>
    <source>
        <strain evidence="6">SH35</strain>
    </source>
</reference>
<keyword evidence="6" id="KW-1185">Reference proteome</keyword>
<feature type="chain" id="PRO_5015306774" evidence="3">
    <location>
        <begin position="22"/>
        <end position="403"/>
    </location>
</feature>
<feature type="domain" description="M23ase beta-sheet core" evidence="4">
    <location>
        <begin position="304"/>
        <end position="396"/>
    </location>
</feature>
<dbReference type="InterPro" id="IPR016047">
    <property type="entry name" value="M23ase_b-sheet_dom"/>
</dbReference>
<feature type="signal peptide" evidence="3">
    <location>
        <begin position="1"/>
        <end position="21"/>
    </location>
</feature>
<sequence>MKHVKTLFILLLFFGIASSHAQSKREELEKRRVELQNEIRRINELRIGQQKKRQSVLGQVEDLNQQIKSTENLIKVTNQQANLLTREINTNTKKISQLRKELEELKDDYARMIRKSYKSKSQQSRIMFLLSSKSFLQAYKRLQYMKQYTNYRKKQGEEIKERTRELQKLNANLAEQKEAKEKLIAENRKTRARLEENRKSQQELMSTIKKREGEFAAQIRKKQQEIDKIDRAIEEMVRASIAKANEESGSSSRDTYELTPEAKALAADFANNKGKLPWPVKSGVVTMQFGKHPHPVVQSAMINNNGVRIDTDKGGKARAVFNGTVSEVQAVKGANMAVMVRHGDYITIYNNLQSVYVKRGDKVVTGQEVGEVATSKTTGKTTLHFFIFKNTQKMDPADWIYQM</sequence>
<dbReference type="InterPro" id="IPR011055">
    <property type="entry name" value="Dup_hybrid_motif"/>
</dbReference>
<dbReference type="OrthoDB" id="9815884at2"/>
<protein>
    <submittedName>
        <fullName evidence="5">Peptidase M23</fullName>
    </submittedName>
</protein>
<dbReference type="InterPro" id="IPR050570">
    <property type="entry name" value="Cell_wall_metabolism_enzyme"/>
</dbReference>
<dbReference type="Gene3D" id="6.10.250.3150">
    <property type="match status" value="1"/>
</dbReference>
<dbReference type="SUPFAM" id="SSF51261">
    <property type="entry name" value="Duplicated hybrid motif"/>
    <property type="match status" value="1"/>
</dbReference>
<dbReference type="CDD" id="cd12797">
    <property type="entry name" value="M23_peptidase"/>
    <property type="match status" value="1"/>
</dbReference>
<dbReference type="Gene3D" id="2.70.70.10">
    <property type="entry name" value="Glucose Permease (Domain IIA)"/>
    <property type="match status" value="1"/>
</dbReference>
<dbReference type="GO" id="GO:0004222">
    <property type="term" value="F:metalloendopeptidase activity"/>
    <property type="evidence" value="ECO:0007669"/>
    <property type="project" value="TreeGrafter"/>
</dbReference>
<keyword evidence="2" id="KW-0175">Coiled coil</keyword>
<organism evidence="5 6">
    <name type="scientific">Christiangramia fulva</name>
    <dbReference type="NCBI Taxonomy" id="2126553"/>
    <lineage>
        <taxon>Bacteria</taxon>
        <taxon>Pseudomonadati</taxon>
        <taxon>Bacteroidota</taxon>
        <taxon>Flavobacteriia</taxon>
        <taxon>Flavobacteriales</taxon>
        <taxon>Flavobacteriaceae</taxon>
        <taxon>Christiangramia</taxon>
    </lineage>
</organism>
<feature type="coiled-coil region" evidence="2">
    <location>
        <begin position="18"/>
        <end position="115"/>
    </location>
</feature>
<gene>
    <name evidence="5" type="ORF">C7S20_06130</name>
</gene>
<evidence type="ECO:0000313" key="5">
    <source>
        <dbReference type="EMBL" id="AVR47348.1"/>
    </source>
</evidence>
<dbReference type="PANTHER" id="PTHR21666">
    <property type="entry name" value="PEPTIDASE-RELATED"/>
    <property type="match status" value="1"/>
</dbReference>
<evidence type="ECO:0000256" key="1">
    <source>
        <dbReference type="ARBA" id="ARBA00022729"/>
    </source>
</evidence>
<dbReference type="Pfam" id="PF01551">
    <property type="entry name" value="Peptidase_M23"/>
    <property type="match status" value="1"/>
</dbReference>
<name>A0A2R3ZAM9_9FLAO</name>
<evidence type="ECO:0000256" key="2">
    <source>
        <dbReference type="SAM" id="Coils"/>
    </source>
</evidence>
<accession>A0A2R3ZAM9</accession>
<dbReference type="EMBL" id="CP028136">
    <property type="protein sequence ID" value="AVR47348.1"/>
    <property type="molecule type" value="Genomic_DNA"/>
</dbReference>
<dbReference type="AlphaFoldDB" id="A0A2R3ZAM9"/>
<dbReference type="KEGG" id="grs:C7S20_06130"/>
<evidence type="ECO:0000313" key="6">
    <source>
        <dbReference type="Proteomes" id="UP000241507"/>
    </source>
</evidence>
<feature type="coiled-coil region" evidence="2">
    <location>
        <begin position="152"/>
        <end position="239"/>
    </location>
</feature>
<evidence type="ECO:0000259" key="4">
    <source>
        <dbReference type="Pfam" id="PF01551"/>
    </source>
</evidence>
<keyword evidence="1 3" id="KW-0732">Signal</keyword>
<dbReference type="PANTHER" id="PTHR21666:SF289">
    <property type="entry name" value="L-ALA--D-GLU ENDOPEPTIDASE"/>
    <property type="match status" value="1"/>
</dbReference>
<proteinExistence type="predicted"/>
<evidence type="ECO:0000256" key="3">
    <source>
        <dbReference type="SAM" id="SignalP"/>
    </source>
</evidence>
<dbReference type="Proteomes" id="UP000241507">
    <property type="component" value="Chromosome"/>
</dbReference>